<dbReference type="OrthoDB" id="6155966at2759"/>
<feature type="region of interest" description="Disordered" evidence="10">
    <location>
        <begin position="620"/>
        <end position="657"/>
    </location>
</feature>
<evidence type="ECO:0000313" key="12">
    <source>
        <dbReference type="EMBL" id="KAJ1920404.1"/>
    </source>
</evidence>
<sequence length="871" mass="93822">MGTEDLLICKWKGCKAEPFTDPDTLYAHLTQTHIGRKATGNLCLDCHWDGCSTKTTKRDHITSHLRVHIPLKPHKCLLCDKTFKRPQDLKKHEKTHSLSMDDQLKHQHQQHHASMQVPVMIYQPGVGASYYPPQYPAKSSPYNNHVFPPSPENSQCDSDGRVPSDYHVGVPQYPLSVPGAVPGYVPDAYNNAAQAQNLGKRSLEAVEQVYNTINKAQRQESGNESAHASAQLNINRVLQLCPNESFNDLDALPSSLQSSESIAQFNKSIMELYPQLTGAQIHMKPTMTYPATPPKSSPDSSASNSNTTSPFGLDMAILQQVVSGQLNSAESTAAPLMHISGSVEPTQATGNNMLSNKLPSPQPSVYTDYANSSPLFADDLVIKSNSENGYQCTPSLSLPVTTNGNFGSIGITAKPTDNAYAGADAKVYQNLLQQLNAISQPAPMATTTTPVTMNNQPGVSTAAMNTVPVQPVAAQVQVPQYRPIAKPHSRMHSAPQIITSNAPAYSTSTSQTMIYPTVPSIPASNVTSTSQIQPQPLQSVVPMIPQYNDKMAGIGSMAAKANIMRQQLYGPGVPATMNQTAANHALASLMQARQMGLQCQAVPDSVEEDSTADKRGLKLKDILNPGDSDTDAREERPETPATPDLRKAKILGTPNPGLLASPAYTDGYTSEAIGSTSRNVDELFADLDEVEERPYSVTNPDVRSVGTVRAAAYGVASGSVKAEVAAATKTTIQETVKGQNKSPQPLSYLHRLRNTPKSAVTESTDNDNSDNGQDEDTLRKIAGMLNRINQLYVQSIKSGKATTHTETTKGSHTYRTELGQEEAASEPVIAKPNVGILGEEQVPPQTKKGSISEQDLLDRLSRLSIIGSSVS</sequence>
<keyword evidence="2" id="KW-0678">Repressor</keyword>
<evidence type="ECO:0000256" key="5">
    <source>
        <dbReference type="ARBA" id="ARBA00022771"/>
    </source>
</evidence>
<dbReference type="InterPro" id="IPR013087">
    <property type="entry name" value="Znf_C2H2_type"/>
</dbReference>
<dbReference type="GO" id="GO:0045944">
    <property type="term" value="P:positive regulation of transcription by RNA polymerase II"/>
    <property type="evidence" value="ECO:0007669"/>
    <property type="project" value="TreeGrafter"/>
</dbReference>
<evidence type="ECO:0000256" key="1">
    <source>
        <dbReference type="ARBA" id="ARBA00004123"/>
    </source>
</evidence>
<feature type="domain" description="C2H2-type" evidence="11">
    <location>
        <begin position="74"/>
        <end position="101"/>
    </location>
</feature>
<dbReference type="SUPFAM" id="SSF57667">
    <property type="entry name" value="beta-beta-alpha zinc fingers"/>
    <property type="match status" value="1"/>
</dbReference>
<comment type="subcellular location">
    <subcellularLocation>
        <location evidence="1">Nucleus</location>
    </subcellularLocation>
</comment>
<keyword evidence="6" id="KW-0862">Zinc</keyword>
<proteinExistence type="inferred from homology"/>
<dbReference type="AlphaFoldDB" id="A0A9W8A0P9"/>
<dbReference type="PROSITE" id="PS50157">
    <property type="entry name" value="ZINC_FINGER_C2H2_2"/>
    <property type="match status" value="2"/>
</dbReference>
<organism evidence="12 13">
    <name type="scientific">Mycoemilia scoparia</name>
    <dbReference type="NCBI Taxonomy" id="417184"/>
    <lineage>
        <taxon>Eukaryota</taxon>
        <taxon>Fungi</taxon>
        <taxon>Fungi incertae sedis</taxon>
        <taxon>Zoopagomycota</taxon>
        <taxon>Kickxellomycotina</taxon>
        <taxon>Kickxellomycetes</taxon>
        <taxon>Kickxellales</taxon>
        <taxon>Kickxellaceae</taxon>
        <taxon>Mycoemilia</taxon>
    </lineage>
</organism>
<dbReference type="SMART" id="SM00355">
    <property type="entry name" value="ZnF_C2H2"/>
    <property type="match status" value="3"/>
</dbReference>
<dbReference type="InterPro" id="IPR036236">
    <property type="entry name" value="Znf_C2H2_sf"/>
</dbReference>
<feature type="compositionally biased region" description="Acidic residues" evidence="10">
    <location>
        <begin position="764"/>
        <end position="775"/>
    </location>
</feature>
<evidence type="ECO:0000256" key="6">
    <source>
        <dbReference type="ARBA" id="ARBA00022833"/>
    </source>
</evidence>
<dbReference type="PANTHER" id="PTHR47257:SF1">
    <property type="entry name" value="PH-RESPONSE TRANSCRIPTION FACTOR PACC_RIM101"/>
    <property type="match status" value="1"/>
</dbReference>
<keyword evidence="13" id="KW-1185">Reference proteome</keyword>
<dbReference type="InterPro" id="IPR050806">
    <property type="entry name" value="pacC/RIM101"/>
</dbReference>
<reference evidence="12" key="1">
    <citation type="submission" date="2022-07" db="EMBL/GenBank/DDBJ databases">
        <title>Phylogenomic reconstructions and comparative analyses of Kickxellomycotina fungi.</title>
        <authorList>
            <person name="Reynolds N.K."/>
            <person name="Stajich J.E."/>
            <person name="Barry K."/>
            <person name="Grigoriev I.V."/>
            <person name="Crous P."/>
            <person name="Smith M.E."/>
        </authorList>
    </citation>
    <scope>NUCLEOTIDE SEQUENCE</scope>
    <source>
        <strain evidence="12">NBRC 100468</strain>
    </source>
</reference>
<evidence type="ECO:0000256" key="10">
    <source>
        <dbReference type="SAM" id="MobiDB-lite"/>
    </source>
</evidence>
<evidence type="ECO:0000313" key="13">
    <source>
        <dbReference type="Proteomes" id="UP001150538"/>
    </source>
</evidence>
<feature type="region of interest" description="Disordered" evidence="10">
    <location>
        <begin position="756"/>
        <end position="775"/>
    </location>
</feature>
<evidence type="ECO:0000256" key="4">
    <source>
        <dbReference type="ARBA" id="ARBA00022737"/>
    </source>
</evidence>
<comment type="similarity">
    <text evidence="8">Belongs to the pacC/RIM101 family.</text>
</comment>
<dbReference type="PANTHER" id="PTHR47257">
    <property type="entry name" value="PH-RESPONSE TRANSCRIPTION FACTOR PACC/RIM101"/>
    <property type="match status" value="1"/>
</dbReference>
<dbReference type="Gene3D" id="3.30.160.60">
    <property type="entry name" value="Classic Zinc Finger"/>
    <property type="match status" value="2"/>
</dbReference>
<gene>
    <name evidence="12" type="ORF">H4219_001380</name>
</gene>
<feature type="region of interest" description="Disordered" evidence="10">
    <location>
        <begin position="285"/>
        <end position="310"/>
    </location>
</feature>
<dbReference type="Proteomes" id="UP001150538">
    <property type="component" value="Unassembled WGS sequence"/>
</dbReference>
<evidence type="ECO:0000259" key="11">
    <source>
        <dbReference type="PROSITE" id="PS50157"/>
    </source>
</evidence>
<evidence type="ECO:0000256" key="8">
    <source>
        <dbReference type="ARBA" id="ARBA00038089"/>
    </source>
</evidence>
<dbReference type="GO" id="GO:0005634">
    <property type="term" value="C:nucleus"/>
    <property type="evidence" value="ECO:0007669"/>
    <property type="project" value="UniProtKB-SubCell"/>
</dbReference>
<name>A0A9W8A0P9_9FUNG</name>
<evidence type="ECO:0000256" key="3">
    <source>
        <dbReference type="ARBA" id="ARBA00022723"/>
    </source>
</evidence>
<dbReference type="GO" id="GO:0008270">
    <property type="term" value="F:zinc ion binding"/>
    <property type="evidence" value="ECO:0007669"/>
    <property type="project" value="UniProtKB-KW"/>
</dbReference>
<evidence type="ECO:0000256" key="9">
    <source>
        <dbReference type="PROSITE-ProRule" id="PRU00042"/>
    </source>
</evidence>
<protein>
    <recommendedName>
        <fullName evidence="11">C2H2-type domain-containing protein</fullName>
    </recommendedName>
</protein>
<keyword evidence="7" id="KW-0539">Nucleus</keyword>
<comment type="caution">
    <text evidence="12">The sequence shown here is derived from an EMBL/GenBank/DDBJ whole genome shotgun (WGS) entry which is preliminary data.</text>
</comment>
<evidence type="ECO:0000256" key="2">
    <source>
        <dbReference type="ARBA" id="ARBA00022491"/>
    </source>
</evidence>
<evidence type="ECO:0000256" key="7">
    <source>
        <dbReference type="ARBA" id="ARBA00023242"/>
    </source>
</evidence>
<feature type="compositionally biased region" description="Low complexity" evidence="10">
    <location>
        <begin position="297"/>
        <end position="310"/>
    </location>
</feature>
<keyword evidence="3" id="KW-0479">Metal-binding</keyword>
<dbReference type="FunFam" id="3.30.160.60:FF:002343">
    <property type="entry name" value="Zinc finger protein 33A"/>
    <property type="match status" value="1"/>
</dbReference>
<accession>A0A9W8A0P9</accession>
<feature type="domain" description="C2H2-type" evidence="11">
    <location>
        <begin position="44"/>
        <end position="73"/>
    </location>
</feature>
<keyword evidence="5 9" id="KW-0863">Zinc-finger</keyword>
<keyword evidence="4" id="KW-0677">Repeat</keyword>
<dbReference type="EMBL" id="JANBPU010000014">
    <property type="protein sequence ID" value="KAJ1920404.1"/>
    <property type="molecule type" value="Genomic_DNA"/>
</dbReference>
<dbReference type="PROSITE" id="PS00028">
    <property type="entry name" value="ZINC_FINGER_C2H2_1"/>
    <property type="match status" value="1"/>
</dbReference>